<keyword evidence="7" id="KW-1185">Reference proteome</keyword>
<dbReference type="PANTHER" id="PTHR44755">
    <property type="entry name" value="NATRIURETIC PEPTIDE RECEPTOR 3-RELATED"/>
    <property type="match status" value="1"/>
</dbReference>
<comment type="caution">
    <text evidence="6">The sequence shown here is derived from an EMBL/GenBank/DDBJ whole genome shotgun (WGS) entry which is preliminary data.</text>
</comment>
<evidence type="ECO:0000256" key="2">
    <source>
        <dbReference type="ARBA" id="ARBA00022692"/>
    </source>
</evidence>
<evidence type="ECO:0000256" key="3">
    <source>
        <dbReference type="ARBA" id="ARBA00022989"/>
    </source>
</evidence>
<dbReference type="InterPro" id="IPR028082">
    <property type="entry name" value="Peripla_BP_I"/>
</dbReference>
<evidence type="ECO:0000259" key="5">
    <source>
        <dbReference type="Pfam" id="PF01094"/>
    </source>
</evidence>
<dbReference type="InterPro" id="IPR001828">
    <property type="entry name" value="ANF_lig-bd_rcpt"/>
</dbReference>
<dbReference type="EMBL" id="CAJPIN010059680">
    <property type="protein sequence ID" value="CAG2066842.1"/>
    <property type="molecule type" value="Genomic_DNA"/>
</dbReference>
<organism evidence="6 7">
    <name type="scientific">Timema podura</name>
    <name type="common">Walking stick</name>
    <dbReference type="NCBI Taxonomy" id="61482"/>
    <lineage>
        <taxon>Eukaryota</taxon>
        <taxon>Metazoa</taxon>
        <taxon>Ecdysozoa</taxon>
        <taxon>Arthropoda</taxon>
        <taxon>Hexapoda</taxon>
        <taxon>Insecta</taxon>
        <taxon>Pterygota</taxon>
        <taxon>Neoptera</taxon>
        <taxon>Polyneoptera</taxon>
        <taxon>Phasmatodea</taxon>
        <taxon>Timematodea</taxon>
        <taxon>Timematoidea</taxon>
        <taxon>Timematidae</taxon>
        <taxon>Timema</taxon>
    </lineage>
</organism>
<keyword evidence="4" id="KW-0472">Membrane</keyword>
<reference evidence="6" key="1">
    <citation type="submission" date="2021-03" db="EMBL/GenBank/DDBJ databases">
        <authorList>
            <person name="Tran Van P."/>
        </authorList>
    </citation>
    <scope>NUCLEOTIDE SEQUENCE</scope>
</reference>
<sequence>GSYWGDHDWQMEDSHDTKARKAYEALLRVSLLQPTSPAFNTFAERVRNLAQQDYNYTFGEGEEVNFFVGAFYDGVYLLGMALNETLTQGGDIRNGGAITKKMWNRDFIG</sequence>
<keyword evidence="3" id="KW-1133">Transmembrane helix</keyword>
<dbReference type="Gene3D" id="3.40.50.2300">
    <property type="match status" value="1"/>
</dbReference>
<evidence type="ECO:0000256" key="1">
    <source>
        <dbReference type="ARBA" id="ARBA00004370"/>
    </source>
</evidence>
<dbReference type="Proteomes" id="UP001153148">
    <property type="component" value="Unassembled WGS sequence"/>
</dbReference>
<evidence type="ECO:0000313" key="7">
    <source>
        <dbReference type="Proteomes" id="UP001153148"/>
    </source>
</evidence>
<evidence type="ECO:0000256" key="4">
    <source>
        <dbReference type="ARBA" id="ARBA00023136"/>
    </source>
</evidence>
<name>A0ABN7PIB8_TIMPD</name>
<dbReference type="PANTHER" id="PTHR44755:SF8">
    <property type="entry name" value="RECEPTOR LIGAND BINDING REGION DOMAIN-CONTAINING PROTEIN"/>
    <property type="match status" value="1"/>
</dbReference>
<feature type="non-terminal residue" evidence="6">
    <location>
        <position position="1"/>
    </location>
</feature>
<evidence type="ECO:0000313" key="6">
    <source>
        <dbReference type="EMBL" id="CAG2066842.1"/>
    </source>
</evidence>
<feature type="non-terminal residue" evidence="6">
    <location>
        <position position="109"/>
    </location>
</feature>
<dbReference type="Pfam" id="PF01094">
    <property type="entry name" value="ANF_receptor"/>
    <property type="match status" value="1"/>
</dbReference>
<protein>
    <recommendedName>
        <fullName evidence="5">Receptor ligand binding region domain-containing protein</fullName>
    </recommendedName>
</protein>
<proteinExistence type="predicted"/>
<comment type="subcellular location">
    <subcellularLocation>
        <location evidence="1">Membrane</location>
    </subcellularLocation>
</comment>
<dbReference type="InterPro" id="IPR052612">
    <property type="entry name" value="ANP_Clearance_Receptor"/>
</dbReference>
<accession>A0ABN7PIB8</accession>
<dbReference type="SUPFAM" id="SSF53822">
    <property type="entry name" value="Periplasmic binding protein-like I"/>
    <property type="match status" value="1"/>
</dbReference>
<gene>
    <name evidence="6" type="ORF">TPAB3V08_LOCUS13785</name>
</gene>
<keyword evidence="2" id="KW-0812">Transmembrane</keyword>
<feature type="domain" description="Receptor ligand binding region" evidence="5">
    <location>
        <begin position="7"/>
        <end position="109"/>
    </location>
</feature>